<evidence type="ECO:0000313" key="1">
    <source>
        <dbReference type="EMBL" id="KAI0056240.1"/>
    </source>
</evidence>
<keyword evidence="2" id="KW-1185">Reference proteome</keyword>
<gene>
    <name evidence="1" type="ORF">BV25DRAFT_1640893</name>
</gene>
<evidence type="ECO:0000313" key="2">
    <source>
        <dbReference type="Proteomes" id="UP000814140"/>
    </source>
</evidence>
<name>A0ACB8SIJ3_9AGAM</name>
<reference evidence="1" key="1">
    <citation type="submission" date="2021-03" db="EMBL/GenBank/DDBJ databases">
        <authorList>
            <consortium name="DOE Joint Genome Institute"/>
            <person name="Ahrendt S."/>
            <person name="Looney B.P."/>
            <person name="Miyauchi S."/>
            <person name="Morin E."/>
            <person name="Drula E."/>
            <person name="Courty P.E."/>
            <person name="Chicoki N."/>
            <person name="Fauchery L."/>
            <person name="Kohler A."/>
            <person name="Kuo A."/>
            <person name="Labutti K."/>
            <person name="Pangilinan J."/>
            <person name="Lipzen A."/>
            <person name="Riley R."/>
            <person name="Andreopoulos W."/>
            <person name="He G."/>
            <person name="Johnson J."/>
            <person name="Barry K.W."/>
            <person name="Grigoriev I.V."/>
            <person name="Nagy L."/>
            <person name="Hibbett D."/>
            <person name="Henrissat B."/>
            <person name="Matheny P.B."/>
            <person name="Labbe J."/>
            <person name="Martin F."/>
        </authorList>
    </citation>
    <scope>NUCLEOTIDE SEQUENCE</scope>
    <source>
        <strain evidence="1">HHB10654</strain>
    </source>
</reference>
<dbReference type="EMBL" id="MU277268">
    <property type="protein sequence ID" value="KAI0056240.1"/>
    <property type="molecule type" value="Genomic_DNA"/>
</dbReference>
<sequence>MCSDTSRGASTICQYPTCDKNVWRDPDGSFSSYCGMTHRLAMANISPAAMCKVSRLWDSVDGSDGVGSFDVSA</sequence>
<comment type="caution">
    <text evidence="1">The sequence shown here is derived from an EMBL/GenBank/DDBJ whole genome shotgun (WGS) entry which is preliminary data.</text>
</comment>
<reference evidence="1" key="2">
    <citation type="journal article" date="2022" name="New Phytol.">
        <title>Evolutionary transition to the ectomycorrhizal habit in the genomes of a hyperdiverse lineage of mushroom-forming fungi.</title>
        <authorList>
            <person name="Looney B."/>
            <person name="Miyauchi S."/>
            <person name="Morin E."/>
            <person name="Drula E."/>
            <person name="Courty P.E."/>
            <person name="Kohler A."/>
            <person name="Kuo A."/>
            <person name="LaButti K."/>
            <person name="Pangilinan J."/>
            <person name="Lipzen A."/>
            <person name="Riley R."/>
            <person name="Andreopoulos W."/>
            <person name="He G."/>
            <person name="Johnson J."/>
            <person name="Nolan M."/>
            <person name="Tritt A."/>
            <person name="Barry K.W."/>
            <person name="Grigoriev I.V."/>
            <person name="Nagy L.G."/>
            <person name="Hibbett D."/>
            <person name="Henrissat B."/>
            <person name="Matheny P.B."/>
            <person name="Labbe J."/>
            <person name="Martin F.M."/>
        </authorList>
    </citation>
    <scope>NUCLEOTIDE SEQUENCE</scope>
    <source>
        <strain evidence="1">HHB10654</strain>
    </source>
</reference>
<proteinExistence type="predicted"/>
<organism evidence="1 2">
    <name type="scientific">Artomyces pyxidatus</name>
    <dbReference type="NCBI Taxonomy" id="48021"/>
    <lineage>
        <taxon>Eukaryota</taxon>
        <taxon>Fungi</taxon>
        <taxon>Dikarya</taxon>
        <taxon>Basidiomycota</taxon>
        <taxon>Agaricomycotina</taxon>
        <taxon>Agaricomycetes</taxon>
        <taxon>Russulales</taxon>
        <taxon>Auriscalpiaceae</taxon>
        <taxon>Artomyces</taxon>
    </lineage>
</organism>
<protein>
    <submittedName>
        <fullName evidence="1">Uncharacterized protein</fullName>
    </submittedName>
</protein>
<accession>A0ACB8SIJ3</accession>
<dbReference type="Proteomes" id="UP000814140">
    <property type="component" value="Unassembled WGS sequence"/>
</dbReference>